<dbReference type="InterPro" id="IPR022622">
    <property type="entry name" value="DUF3492"/>
</dbReference>
<evidence type="ECO:0000259" key="1">
    <source>
        <dbReference type="Pfam" id="PF00534"/>
    </source>
</evidence>
<sequence>MNPKPVILFETEGTYPYSGGGVSTWAHILCSELEEEVDFIILALTGLPFVKSRYPLTSNIKSIIHMPLWGSEEPVSDFTTGTPFSEHVLRKFHTNQSVIRTIFIPMFRDLIQRVLNPFQPAGEFGELIYGFWKYYQIFDYKVTLSSPLVWIEFKNQLRNKYQSHQGFLRQEEPKMIDVTFGMRWIYHFMIPLAAPIPRVSATHATLAGFPAIASIAAKFEYGTPMILTDHGIYIRERLVNVSQSDLSYFSKKLLVDLATFITRTVYHYADIIAPVTSVHTKWETDFGGDNDRINPIYNGVDTEKFYPHPKPKQTRNLPTVIAAAHVFPLKDIETMIRSCDYVRREIPDVQYILYGSLDIDKAYTLKCKQLVQQLKVQDHFTFGGFHDTPSLLFNEGDISILSSISEGFPYTVIESMSCGRPVVATDVGGVSEAIADCGIVCKPRDAISLADGVIKLLKDRELRNRLGEKARERILENYTITESVENYRNVYKQMHEQDHVPASSSIELDSVIKMLSNLEVYGASG</sequence>
<evidence type="ECO:0000259" key="2">
    <source>
        <dbReference type="Pfam" id="PF11997"/>
    </source>
</evidence>
<reference evidence="3 4" key="1">
    <citation type="submission" date="2016-11" db="EMBL/GenBank/DDBJ databases">
        <authorList>
            <person name="Jaros S."/>
            <person name="Januszkiewicz K."/>
            <person name="Wedrychowicz H."/>
        </authorList>
    </citation>
    <scope>NUCLEOTIDE SEQUENCE [LARGE SCALE GENOMIC DNA]</scope>
    <source>
        <strain evidence="3 4">DSM 21986</strain>
    </source>
</reference>
<evidence type="ECO:0000313" key="3">
    <source>
        <dbReference type="EMBL" id="SHF52592.1"/>
    </source>
</evidence>
<dbReference type="InterPro" id="IPR047691">
    <property type="entry name" value="PelF-like"/>
</dbReference>
<feature type="domain" description="DUF3492" evidence="2">
    <location>
        <begin position="9"/>
        <end position="290"/>
    </location>
</feature>
<dbReference type="Pfam" id="PF00534">
    <property type="entry name" value="Glycos_transf_1"/>
    <property type="match status" value="1"/>
</dbReference>
<dbReference type="RefSeq" id="WP_244545680.1">
    <property type="nucleotide sequence ID" value="NZ_FQUS01000009.1"/>
</dbReference>
<keyword evidence="4" id="KW-1185">Reference proteome</keyword>
<organism evidence="3 4">
    <name type="scientific">Fodinibius roseus</name>
    <dbReference type="NCBI Taxonomy" id="1194090"/>
    <lineage>
        <taxon>Bacteria</taxon>
        <taxon>Pseudomonadati</taxon>
        <taxon>Balneolota</taxon>
        <taxon>Balneolia</taxon>
        <taxon>Balneolales</taxon>
        <taxon>Balneolaceae</taxon>
        <taxon>Fodinibius</taxon>
    </lineage>
</organism>
<dbReference type="Gene3D" id="3.40.50.2000">
    <property type="entry name" value="Glycogen Phosphorylase B"/>
    <property type="match status" value="2"/>
</dbReference>
<feature type="domain" description="Glycosyl transferase family 1" evidence="1">
    <location>
        <begin position="316"/>
        <end position="473"/>
    </location>
</feature>
<dbReference type="GO" id="GO:0016757">
    <property type="term" value="F:glycosyltransferase activity"/>
    <property type="evidence" value="ECO:0007669"/>
    <property type="project" value="InterPro"/>
</dbReference>
<name>A0A1M5CDT8_9BACT</name>
<keyword evidence="3" id="KW-0808">Transferase</keyword>
<evidence type="ECO:0000313" key="4">
    <source>
        <dbReference type="Proteomes" id="UP000184041"/>
    </source>
</evidence>
<dbReference type="STRING" id="1194090.SAMN05443144_109188"/>
<dbReference type="Pfam" id="PF11997">
    <property type="entry name" value="DUF3492"/>
    <property type="match status" value="1"/>
</dbReference>
<dbReference type="AlphaFoldDB" id="A0A1M5CDT8"/>
<dbReference type="EMBL" id="FQUS01000009">
    <property type="protein sequence ID" value="SHF52592.1"/>
    <property type="molecule type" value="Genomic_DNA"/>
</dbReference>
<dbReference type="NCBIfam" id="NF038011">
    <property type="entry name" value="PelF"/>
    <property type="match status" value="1"/>
</dbReference>
<proteinExistence type="predicted"/>
<gene>
    <name evidence="3" type="ORF">SAMN05443144_109188</name>
</gene>
<dbReference type="SUPFAM" id="SSF53756">
    <property type="entry name" value="UDP-Glycosyltransferase/glycogen phosphorylase"/>
    <property type="match status" value="1"/>
</dbReference>
<dbReference type="Proteomes" id="UP000184041">
    <property type="component" value="Unassembled WGS sequence"/>
</dbReference>
<protein>
    <submittedName>
        <fullName evidence="3">Glycosyltransferase involved in cell wall bisynthesis</fullName>
    </submittedName>
</protein>
<dbReference type="PANTHER" id="PTHR12526">
    <property type="entry name" value="GLYCOSYLTRANSFERASE"/>
    <property type="match status" value="1"/>
</dbReference>
<dbReference type="PANTHER" id="PTHR12526:SF608">
    <property type="entry name" value="PELF"/>
    <property type="match status" value="1"/>
</dbReference>
<accession>A0A1M5CDT8</accession>
<dbReference type="InterPro" id="IPR001296">
    <property type="entry name" value="Glyco_trans_1"/>
</dbReference>